<comment type="catalytic activity">
    <reaction evidence="4">
        <text>a long chain fatty alcohol + a 1-acylglycerone 3-phosphate = a 1-O-alkylglycerone 3-phosphate + a long-chain fatty acid + H(+)</text>
        <dbReference type="Rhea" id="RHEA:36171"/>
        <dbReference type="ChEBI" id="CHEBI:15378"/>
        <dbReference type="ChEBI" id="CHEBI:17135"/>
        <dbReference type="ChEBI" id="CHEBI:57534"/>
        <dbReference type="ChEBI" id="CHEBI:57560"/>
        <dbReference type="ChEBI" id="CHEBI:73315"/>
        <dbReference type="EC" id="2.5.1.26"/>
    </reaction>
</comment>
<dbReference type="OrthoDB" id="7786253at2759"/>
<dbReference type="GO" id="GO:0005777">
    <property type="term" value="C:peroxisome"/>
    <property type="evidence" value="ECO:0007669"/>
    <property type="project" value="UniProtKB-SubCell"/>
</dbReference>
<dbReference type="Gene3D" id="3.40.462.40">
    <property type="entry name" value="FAD-linked oxidase, cap domain/gating helix"/>
    <property type="match status" value="1"/>
</dbReference>
<name>A0A0L0F1D6_9EUKA</name>
<keyword evidence="4" id="KW-0443">Lipid metabolism</keyword>
<keyword evidence="4" id="KW-0444">Lipid biosynthesis</keyword>
<feature type="site" description="Important for enzyme activity" evidence="3">
    <location>
        <position position="82"/>
    </location>
</feature>
<dbReference type="InterPro" id="IPR036318">
    <property type="entry name" value="FAD-bd_PCMH-like_sf"/>
</dbReference>
<comment type="pathway">
    <text evidence="4">Glycerolipid metabolism; ether lipid biosynthesis.</text>
</comment>
<evidence type="ECO:0000256" key="4">
    <source>
        <dbReference type="RuleBase" id="RU363113"/>
    </source>
</evidence>
<dbReference type="PANTHER" id="PTHR46568:SF1">
    <property type="entry name" value="ALKYLDIHYDROXYACETONEPHOSPHATE SYNTHASE, PEROXISOMAL"/>
    <property type="match status" value="1"/>
</dbReference>
<evidence type="ECO:0000256" key="5">
    <source>
        <dbReference type="SAM" id="MobiDB-lite"/>
    </source>
</evidence>
<keyword evidence="7" id="KW-1185">Reference proteome</keyword>
<gene>
    <name evidence="6" type="ORF">SARC_17530</name>
</gene>
<protein>
    <recommendedName>
        <fullName evidence="4">Alkylglycerone-phosphate synthase</fullName>
        <shortName evidence="4">Alkyl-DHAP synthase</shortName>
        <ecNumber evidence="4">2.5.1.26</ecNumber>
    </recommendedName>
</protein>
<dbReference type="SUPFAM" id="SSF56176">
    <property type="entry name" value="FAD-binding/transporter-associated domain-like"/>
    <property type="match status" value="1"/>
</dbReference>
<organism evidence="6 7">
    <name type="scientific">Sphaeroforma arctica JP610</name>
    <dbReference type="NCBI Taxonomy" id="667725"/>
    <lineage>
        <taxon>Eukaryota</taxon>
        <taxon>Ichthyosporea</taxon>
        <taxon>Ichthyophonida</taxon>
        <taxon>Sphaeroforma</taxon>
    </lineage>
</organism>
<dbReference type="GeneID" id="25918034"/>
<comment type="similarity">
    <text evidence="1 4">Belongs to the FAD-binding oxidoreductase/transferase type 4 family.</text>
</comment>
<sequence>MVTADGEGWDTRRLPGSGAGPSEERMLCGSEGTFGIITSAWLRLQAIPIYKYTYSVEYDTWDEGVEACRLLSESGLFPTNCRLVHQ</sequence>
<keyword evidence="4" id="KW-0285">Flavoprotein</keyword>
<feature type="binding site" evidence="2">
    <location>
        <begin position="31"/>
        <end position="37"/>
    </location>
    <ligand>
        <name>FAD</name>
        <dbReference type="ChEBI" id="CHEBI:57692"/>
    </ligand>
</feature>
<evidence type="ECO:0000256" key="3">
    <source>
        <dbReference type="PIRSR" id="PIRSR625650-4"/>
    </source>
</evidence>
<evidence type="ECO:0000256" key="1">
    <source>
        <dbReference type="ARBA" id="ARBA00008000"/>
    </source>
</evidence>
<dbReference type="Proteomes" id="UP000054560">
    <property type="component" value="Unassembled WGS sequence"/>
</dbReference>
<dbReference type="AlphaFoldDB" id="A0A0L0F1D6"/>
<dbReference type="GO" id="GO:0050660">
    <property type="term" value="F:flavin adenine dinucleotide binding"/>
    <property type="evidence" value="ECO:0007669"/>
    <property type="project" value="InterPro"/>
</dbReference>
<comment type="cofactor">
    <cofactor evidence="2 4">
        <name>FAD</name>
        <dbReference type="ChEBI" id="CHEBI:57692"/>
    </cofactor>
</comment>
<feature type="non-terminal residue" evidence="6">
    <location>
        <position position="86"/>
    </location>
</feature>
<dbReference type="EMBL" id="KQ252676">
    <property type="protein sequence ID" value="KNC69953.1"/>
    <property type="molecule type" value="Genomic_DNA"/>
</dbReference>
<accession>A0A0L0F1D6</accession>
<comment type="subcellular location">
    <subcellularLocation>
        <location evidence="4">Peroxisome</location>
    </subcellularLocation>
</comment>
<dbReference type="InterPro" id="IPR025650">
    <property type="entry name" value="Alkyl-DHAP_Synthase"/>
</dbReference>
<dbReference type="GO" id="GO:0008609">
    <property type="term" value="F:alkylglycerone-phosphate synthase activity"/>
    <property type="evidence" value="ECO:0007669"/>
    <property type="project" value="UniProtKB-EC"/>
</dbReference>
<proteinExistence type="inferred from homology"/>
<evidence type="ECO:0000256" key="2">
    <source>
        <dbReference type="PIRSR" id="PIRSR625650-3"/>
    </source>
</evidence>
<dbReference type="GO" id="GO:0008610">
    <property type="term" value="P:lipid biosynthetic process"/>
    <property type="evidence" value="ECO:0007669"/>
    <property type="project" value="InterPro"/>
</dbReference>
<keyword evidence="4" id="KW-0576">Peroxisome</keyword>
<dbReference type="RefSeq" id="XP_014143855.1">
    <property type="nucleotide sequence ID" value="XM_014288380.1"/>
</dbReference>
<reference evidence="6 7" key="1">
    <citation type="submission" date="2011-02" db="EMBL/GenBank/DDBJ databases">
        <title>The Genome Sequence of Sphaeroforma arctica JP610.</title>
        <authorList>
            <consortium name="The Broad Institute Genome Sequencing Platform"/>
            <person name="Russ C."/>
            <person name="Cuomo C."/>
            <person name="Young S.K."/>
            <person name="Zeng Q."/>
            <person name="Gargeya S."/>
            <person name="Alvarado L."/>
            <person name="Berlin A."/>
            <person name="Chapman S.B."/>
            <person name="Chen Z."/>
            <person name="Freedman E."/>
            <person name="Gellesch M."/>
            <person name="Goldberg J."/>
            <person name="Griggs A."/>
            <person name="Gujja S."/>
            <person name="Heilman E."/>
            <person name="Heiman D."/>
            <person name="Howarth C."/>
            <person name="Mehta T."/>
            <person name="Neiman D."/>
            <person name="Pearson M."/>
            <person name="Roberts A."/>
            <person name="Saif S."/>
            <person name="Shea T."/>
            <person name="Shenoy N."/>
            <person name="Sisk P."/>
            <person name="Stolte C."/>
            <person name="Sykes S."/>
            <person name="White J."/>
            <person name="Yandava C."/>
            <person name="Burger G."/>
            <person name="Gray M.W."/>
            <person name="Holland P.W.H."/>
            <person name="King N."/>
            <person name="Lang F.B.F."/>
            <person name="Roger A.J."/>
            <person name="Ruiz-Trillo I."/>
            <person name="Haas B."/>
            <person name="Nusbaum C."/>
            <person name="Birren B."/>
        </authorList>
    </citation>
    <scope>NUCLEOTIDE SEQUENCE [LARGE SCALE GENOMIC DNA]</scope>
    <source>
        <strain evidence="6 7">JP610</strain>
    </source>
</reference>
<comment type="function">
    <text evidence="4">Catalyzes the exchange of an acyl for a long-chain alkyl group and the formation of the ether bond in the biosynthesis of ether phospholipids.</text>
</comment>
<evidence type="ECO:0000313" key="6">
    <source>
        <dbReference type="EMBL" id="KNC69953.1"/>
    </source>
</evidence>
<keyword evidence="4" id="KW-0808">Transferase</keyword>
<dbReference type="EC" id="2.5.1.26" evidence="4"/>
<comment type="subunit">
    <text evidence="4">Homodimer.</text>
</comment>
<dbReference type="PANTHER" id="PTHR46568">
    <property type="entry name" value="ALKYLDIHYDROXYACETONEPHOSPHATE SYNTHASE, PEROXISOMAL"/>
    <property type="match status" value="1"/>
</dbReference>
<evidence type="ECO:0000313" key="7">
    <source>
        <dbReference type="Proteomes" id="UP000054560"/>
    </source>
</evidence>
<keyword evidence="2 4" id="KW-0274">FAD</keyword>
<feature type="region of interest" description="Disordered" evidence="5">
    <location>
        <begin position="1"/>
        <end position="24"/>
    </location>
</feature>